<dbReference type="SUPFAM" id="SSF51430">
    <property type="entry name" value="NAD(P)-linked oxidoreductase"/>
    <property type="match status" value="1"/>
</dbReference>
<protein>
    <submittedName>
        <fullName evidence="6">NADP-dependent oxidoreductase domain-containing protein</fullName>
    </submittedName>
</protein>
<accession>A0A914Z407</accession>
<evidence type="ECO:0000256" key="2">
    <source>
        <dbReference type="PIRSR" id="PIRSR000097-2"/>
    </source>
</evidence>
<name>A0A914Z407_9BILA</name>
<evidence type="ECO:0000259" key="4">
    <source>
        <dbReference type="Pfam" id="PF00248"/>
    </source>
</evidence>
<feature type="site" description="Lowers pKa of active site Tyr" evidence="3">
    <location>
        <position position="82"/>
    </location>
</feature>
<dbReference type="FunFam" id="3.20.20.100:FF:000029">
    <property type="entry name" value="Aldo-keto reductase"/>
    <property type="match status" value="1"/>
</dbReference>
<dbReference type="PIRSF" id="PIRSF000097">
    <property type="entry name" value="AKR"/>
    <property type="match status" value="1"/>
</dbReference>
<reference evidence="6" key="1">
    <citation type="submission" date="2022-11" db="UniProtKB">
        <authorList>
            <consortium name="WormBaseParasite"/>
        </authorList>
    </citation>
    <scope>IDENTIFICATION</scope>
</reference>
<dbReference type="AlphaFoldDB" id="A0A914Z407"/>
<keyword evidence="5" id="KW-1185">Reference proteome</keyword>
<dbReference type="InterPro" id="IPR020471">
    <property type="entry name" value="AKR"/>
</dbReference>
<organism evidence="5 6">
    <name type="scientific">Panagrolaimus superbus</name>
    <dbReference type="NCBI Taxonomy" id="310955"/>
    <lineage>
        <taxon>Eukaryota</taxon>
        <taxon>Metazoa</taxon>
        <taxon>Ecdysozoa</taxon>
        <taxon>Nematoda</taxon>
        <taxon>Chromadorea</taxon>
        <taxon>Rhabditida</taxon>
        <taxon>Tylenchina</taxon>
        <taxon>Panagrolaimomorpha</taxon>
        <taxon>Panagrolaimoidea</taxon>
        <taxon>Panagrolaimidae</taxon>
        <taxon>Panagrolaimus</taxon>
    </lineage>
</organism>
<dbReference type="PROSITE" id="PS00062">
    <property type="entry name" value="ALDOKETO_REDUCTASE_2"/>
    <property type="match status" value="1"/>
</dbReference>
<dbReference type="InterPro" id="IPR036812">
    <property type="entry name" value="NAD(P)_OxRdtase_dom_sf"/>
</dbReference>
<dbReference type="PRINTS" id="PR00069">
    <property type="entry name" value="ALDKETRDTASE"/>
</dbReference>
<evidence type="ECO:0000313" key="5">
    <source>
        <dbReference type="Proteomes" id="UP000887577"/>
    </source>
</evidence>
<dbReference type="WBParaSite" id="PSU_v2.g743.t1">
    <property type="protein sequence ID" value="PSU_v2.g743.t1"/>
    <property type="gene ID" value="PSU_v2.g743"/>
</dbReference>
<dbReference type="Gene3D" id="3.20.20.100">
    <property type="entry name" value="NADP-dependent oxidoreductase domain"/>
    <property type="match status" value="1"/>
</dbReference>
<proteinExistence type="predicted"/>
<dbReference type="Pfam" id="PF00248">
    <property type="entry name" value="Aldo_ket_red"/>
    <property type="match status" value="1"/>
</dbReference>
<feature type="domain" description="NADP-dependent oxidoreductase" evidence="4">
    <location>
        <begin position="19"/>
        <end position="304"/>
    </location>
</feature>
<evidence type="ECO:0000256" key="3">
    <source>
        <dbReference type="PIRSR" id="PIRSR000097-3"/>
    </source>
</evidence>
<dbReference type="GO" id="GO:0016491">
    <property type="term" value="F:oxidoreductase activity"/>
    <property type="evidence" value="ECO:0007669"/>
    <property type="project" value="InterPro"/>
</dbReference>
<evidence type="ECO:0000313" key="6">
    <source>
        <dbReference type="WBParaSite" id="PSU_v2.g743.t1"/>
    </source>
</evidence>
<feature type="active site" description="Proton donor" evidence="1">
    <location>
        <position position="53"/>
    </location>
</feature>
<dbReference type="Proteomes" id="UP000887577">
    <property type="component" value="Unplaced"/>
</dbReference>
<sequence length="336" mass="38518">MPVEVPNLTMHNGRRYPQLGLGNFSSKDPKELKPALKLALEEGYRLIDTAFLYENEEIIGETLQEVFKEGKLARHDIFIETKLPYFCHKPEDAEEMIAKQLKNLQTDYIDLFLIHWGMLAKKKEGENDAEKDANGKLVPALIPFMDTWKVLEKYYKKGVFKSIGLSNFTIKDIQKIYDDAEVKPHNYQGECHILLPEYERAAFLEKLKIIFTAYAPIGSPGRYDEDTGDTGNSTPKGDVLGHPIAQELAKKYKKSPAQILLRHLIQRGLAVIPKSVTPEHIKENINIFDFELSPEDVKKLDDIKERQRLFLFQSASTHPWFPFPDAMEQIKAGTDK</sequence>
<evidence type="ECO:0000256" key="1">
    <source>
        <dbReference type="PIRSR" id="PIRSR000097-1"/>
    </source>
</evidence>
<feature type="binding site" evidence="2">
    <location>
        <position position="115"/>
    </location>
    <ligand>
        <name>substrate</name>
    </ligand>
</feature>
<dbReference type="PROSITE" id="PS00798">
    <property type="entry name" value="ALDOKETO_REDUCTASE_1"/>
    <property type="match status" value="1"/>
</dbReference>
<dbReference type="InterPro" id="IPR018170">
    <property type="entry name" value="Aldo/ket_reductase_CS"/>
</dbReference>
<dbReference type="PANTHER" id="PTHR11732">
    <property type="entry name" value="ALDO/KETO REDUCTASE"/>
    <property type="match status" value="1"/>
</dbReference>
<dbReference type="InterPro" id="IPR023210">
    <property type="entry name" value="NADP_OxRdtase_dom"/>
</dbReference>